<evidence type="ECO:0000313" key="3">
    <source>
        <dbReference type="Proteomes" id="UP000077355"/>
    </source>
</evidence>
<comment type="caution">
    <text evidence="2">The sequence shown here is derived from an EMBL/GenBank/DDBJ whole genome shotgun (WGS) entry which is preliminary data.</text>
</comment>
<organism evidence="2 3">
    <name type="scientific">Paenibacillus antarcticus</name>
    <dbReference type="NCBI Taxonomy" id="253703"/>
    <lineage>
        <taxon>Bacteria</taxon>
        <taxon>Bacillati</taxon>
        <taxon>Bacillota</taxon>
        <taxon>Bacilli</taxon>
        <taxon>Bacillales</taxon>
        <taxon>Paenibacillaceae</taxon>
        <taxon>Paenibacillus</taxon>
    </lineage>
</organism>
<feature type="transmembrane region" description="Helical" evidence="1">
    <location>
        <begin position="398"/>
        <end position="418"/>
    </location>
</feature>
<keyword evidence="1" id="KW-0812">Transmembrane</keyword>
<protein>
    <submittedName>
        <fullName evidence="2">Uncharacterized protein</fullName>
    </submittedName>
</protein>
<name>A0A168JXW0_9BACL</name>
<dbReference type="OrthoDB" id="2662505at2"/>
<dbReference type="Proteomes" id="UP000077355">
    <property type="component" value="Unassembled WGS sequence"/>
</dbReference>
<accession>A0A168JXW0</accession>
<sequence length="695" mass="81261">MDLRTIGIAVLLGSISLTIFFYIWLKLLTRRAERDGTQEVIRSYELLAGTNQQKWKRRFSQFFQDSYVFLLRVPVIRGYVLRIRKRLQAIHAYDEHMMRRETIKIVFSSISIVCSVVLIFIFVNQDFTFIFMVLLAALVVNGMLIDTFVYRVEDRLLIQLACLLKDVRHNYHQHGMIEESIYDSAETSSNEAALHARKIHEVLTSNNPEEKLELYYESAPNRYLKGFAGMSYLVQEFGDKIVKEGSLYLNNLNKLTEEINLEILKRRKLNYLFKGLTAIAVIPILFTLPIESWASNQFPLMAAFYSSKMGFLTKLIIFGVVLGSYVLLKKMQDQQEGTYVTKVRKNPWEKRIFKIPGVAWLVDRLTPPRRTSEHFKISRLLKEANAAFSIEWHYLHKFLLCFILSIGMLIAFSTMHYITIHNVMTAPTNNTNLFGKMSAEELQNANQLTDFDTLIMKQVKGVKTELLQDNVVTLVKQDETVSFNETLLNATTIRILSKIQKVNSEYLKWWEFLISIMLGWVGYQMPYWLLLFQKKMRAMDMQNETDQFLTIVAMLCEIDRMSVEVILEWMERFSNIFKDPLHKCVQNFESGAEEALEQVKLDAPFTPLVRIIERLQLSIARIPIKQAFDDLETERKFYFEQRKQSYEEMIEAKAGWGKMIGFAPMYAVIFLYLVIPLIYMSFTQIGVYYEQINKL</sequence>
<keyword evidence="3" id="KW-1185">Reference proteome</keyword>
<feature type="transmembrane region" description="Helical" evidence="1">
    <location>
        <begin position="6"/>
        <end position="25"/>
    </location>
</feature>
<feature type="transmembrane region" description="Helical" evidence="1">
    <location>
        <begin position="105"/>
        <end position="123"/>
    </location>
</feature>
<dbReference type="AlphaFoldDB" id="A0A168JXW0"/>
<evidence type="ECO:0000313" key="2">
    <source>
        <dbReference type="EMBL" id="OAB41249.1"/>
    </source>
</evidence>
<feature type="transmembrane region" description="Helical" evidence="1">
    <location>
        <begin position="129"/>
        <end position="150"/>
    </location>
</feature>
<reference evidence="2 3" key="1">
    <citation type="submission" date="2016-03" db="EMBL/GenBank/DDBJ databases">
        <title>Draft genome sequence of Paenibacillus antarcticus CECT 5836.</title>
        <authorList>
            <person name="Shin S.-K."/>
            <person name="Yi H."/>
        </authorList>
    </citation>
    <scope>NUCLEOTIDE SEQUENCE [LARGE SCALE GENOMIC DNA]</scope>
    <source>
        <strain evidence="2 3">CECT 5836</strain>
    </source>
</reference>
<evidence type="ECO:0000256" key="1">
    <source>
        <dbReference type="SAM" id="Phobius"/>
    </source>
</evidence>
<keyword evidence="1" id="KW-0472">Membrane</keyword>
<dbReference type="RefSeq" id="WP_068652839.1">
    <property type="nucleotide sequence ID" value="NZ_CP043611.1"/>
</dbReference>
<dbReference type="EMBL" id="LVJI01000048">
    <property type="protein sequence ID" value="OAB41249.1"/>
    <property type="molecule type" value="Genomic_DNA"/>
</dbReference>
<feature type="transmembrane region" description="Helical" evidence="1">
    <location>
        <begin position="659"/>
        <end position="679"/>
    </location>
</feature>
<feature type="transmembrane region" description="Helical" evidence="1">
    <location>
        <begin position="310"/>
        <end position="328"/>
    </location>
</feature>
<gene>
    <name evidence="2" type="ORF">PBAT_22125</name>
</gene>
<feature type="transmembrane region" description="Helical" evidence="1">
    <location>
        <begin position="512"/>
        <end position="532"/>
    </location>
</feature>
<feature type="transmembrane region" description="Helical" evidence="1">
    <location>
        <begin position="271"/>
        <end position="290"/>
    </location>
</feature>
<keyword evidence="1" id="KW-1133">Transmembrane helix</keyword>
<proteinExistence type="predicted"/>